<evidence type="ECO:0000313" key="3">
    <source>
        <dbReference type="Proteomes" id="UP001211987"/>
    </source>
</evidence>
<dbReference type="EMBL" id="JAQLKE010000023">
    <property type="protein sequence ID" value="MDB7084707.1"/>
    <property type="molecule type" value="Genomic_DNA"/>
</dbReference>
<evidence type="ECO:0000313" key="2">
    <source>
        <dbReference type="EMBL" id="MDB7084707.1"/>
    </source>
</evidence>
<name>A0AB35IJV8_9FIRM</name>
<dbReference type="AlphaFoldDB" id="A0AB35IJV8"/>
<gene>
    <name evidence="2" type="ORF">PM738_12915</name>
</gene>
<protein>
    <submittedName>
        <fullName evidence="2">Uncharacterized protein</fullName>
    </submittedName>
</protein>
<keyword evidence="1" id="KW-0472">Membrane</keyword>
<reference evidence="2" key="1">
    <citation type="submission" date="2023-01" db="EMBL/GenBank/DDBJ databases">
        <title>Human gut microbiome strain richness.</title>
        <authorList>
            <person name="Chen-Liaw A."/>
        </authorList>
    </citation>
    <scope>NUCLEOTIDE SEQUENCE</scope>
    <source>
        <strain evidence="2">1001217st2_G6_1001217B_191108</strain>
    </source>
</reference>
<organism evidence="2 3">
    <name type="scientific">Thomasclavelia ramosa</name>
    <dbReference type="NCBI Taxonomy" id="1547"/>
    <lineage>
        <taxon>Bacteria</taxon>
        <taxon>Bacillati</taxon>
        <taxon>Bacillota</taxon>
        <taxon>Erysipelotrichia</taxon>
        <taxon>Erysipelotrichales</taxon>
        <taxon>Coprobacillaceae</taxon>
        <taxon>Thomasclavelia</taxon>
    </lineage>
</organism>
<keyword evidence="1" id="KW-1133">Transmembrane helix</keyword>
<feature type="transmembrane region" description="Helical" evidence="1">
    <location>
        <begin position="7"/>
        <end position="25"/>
    </location>
</feature>
<comment type="caution">
    <text evidence="2">The sequence shown here is derived from an EMBL/GenBank/DDBJ whole genome shotgun (WGS) entry which is preliminary data.</text>
</comment>
<feature type="transmembrane region" description="Helical" evidence="1">
    <location>
        <begin position="76"/>
        <end position="103"/>
    </location>
</feature>
<keyword evidence="1" id="KW-0812">Transmembrane</keyword>
<proteinExistence type="predicted"/>
<accession>A0AB35IJV8</accession>
<dbReference type="Proteomes" id="UP001211987">
    <property type="component" value="Unassembled WGS sequence"/>
</dbReference>
<sequence>MKEILKIIYIAVCSAVCLYPIYRWVEDAVDDIRCSYRNYRDSINHSDRSKNKIVRIVLSIRDLWKVMSIFEYGHEYFLPTILFILFCKAVLLLVFITLGYSLFLF</sequence>
<evidence type="ECO:0000256" key="1">
    <source>
        <dbReference type="SAM" id="Phobius"/>
    </source>
</evidence>
<dbReference type="RefSeq" id="WP_118672325.1">
    <property type="nucleotide sequence ID" value="NZ_JADPBJ010000045.1"/>
</dbReference>